<dbReference type="EMBL" id="JANUCP010000001">
    <property type="protein sequence ID" value="MCS3918078.1"/>
    <property type="molecule type" value="Genomic_DNA"/>
</dbReference>
<feature type="domain" description="Histidine kinase" evidence="4">
    <location>
        <begin position="359"/>
        <end position="558"/>
    </location>
</feature>
<organism evidence="5 6">
    <name type="scientific">Candidatus Fervidibacter sacchari</name>
    <dbReference type="NCBI Taxonomy" id="1448929"/>
    <lineage>
        <taxon>Bacteria</taxon>
        <taxon>Candidatus Fervidibacterota</taxon>
        <taxon>Candidatus Fervidibacter</taxon>
    </lineage>
</organism>
<protein>
    <submittedName>
        <fullName evidence="5">Signal transduction histidine kinase</fullName>
    </submittedName>
</protein>
<evidence type="ECO:0000256" key="2">
    <source>
        <dbReference type="ARBA" id="ARBA00022777"/>
    </source>
</evidence>
<dbReference type="Pfam" id="PF07730">
    <property type="entry name" value="HisKA_3"/>
    <property type="match status" value="1"/>
</dbReference>
<dbReference type="InterPro" id="IPR029016">
    <property type="entry name" value="GAF-like_dom_sf"/>
</dbReference>
<keyword evidence="1" id="KW-0808">Transferase</keyword>
<dbReference type="SUPFAM" id="SSF55874">
    <property type="entry name" value="ATPase domain of HSP90 chaperone/DNA topoisomerase II/histidine kinase"/>
    <property type="match status" value="1"/>
</dbReference>
<dbReference type="RefSeq" id="WP_259093381.1">
    <property type="nucleotide sequence ID" value="NZ_CP130454.1"/>
</dbReference>
<dbReference type="Gene3D" id="1.20.5.1930">
    <property type="match status" value="1"/>
</dbReference>
<dbReference type="PROSITE" id="PS50109">
    <property type="entry name" value="HIS_KIN"/>
    <property type="match status" value="1"/>
</dbReference>
<evidence type="ECO:0000256" key="1">
    <source>
        <dbReference type="ARBA" id="ARBA00022679"/>
    </source>
</evidence>
<dbReference type="SMART" id="SM00065">
    <property type="entry name" value="GAF"/>
    <property type="match status" value="2"/>
</dbReference>
<dbReference type="Proteomes" id="UP001204798">
    <property type="component" value="Unassembled WGS sequence"/>
</dbReference>
<reference evidence="5 6" key="1">
    <citation type="submission" date="2022-08" db="EMBL/GenBank/DDBJ databases">
        <title>Bacterial and archaeal communities from various locations to study Microbial Dark Matter (Phase II).</title>
        <authorList>
            <person name="Stepanauskas R."/>
        </authorList>
    </citation>
    <scope>NUCLEOTIDE SEQUENCE [LARGE SCALE GENOMIC DNA]</scope>
    <source>
        <strain evidence="5 6">PD1</strain>
    </source>
</reference>
<sequence>MGNEMVKLLESGVLLRFDRTLEETLQHIVDAARVVIGAKYAALAVLDEGRQLSQFFYSGLSEEEAKRIGEPPKGRGVLGLIIEEGKPLRLRDVTKHPKAYGFPPHHPVMRSFLGVPIIVNGKPFGRLYLAEKIGRRAFTERDEKLALLLAAQAAATIERAMLAEQANRTERLELLNELVSKLNRLTDEKSVLETATEGIHASLPFAEVATVLYRPDESLSLLCFPEGSRLGLQLRRPCLKVNRTPFAVCMQERKSVILSDISVEKAKTPFERWLARRGFRSLIAVPVALSEQVLGVIFAAAMHPDAFSRDDLTFLQTVSDHVAVALANARLLQELREKERVRGLLLNKVVTAQEEERKRISHELHDQIGQLLTALLIQLQLLERDLNEPPLKDRVKMLKQLAEEISIHLHHIAWELRPPALDELGLLAALERVTEEWSRRFNIPCEFEVNGALNGQFEPEVAIGVFRIVQESLTNIAKHAKATHARVTVQQENGELVVTVEDNGIGFRVKDIMRHPDENKRLGLLGMMERAAMLSGKLDIESKPGKGTKVQLRIPLTKGWYRQFRASLKES</sequence>
<dbReference type="SMART" id="SM00387">
    <property type="entry name" value="HATPase_c"/>
    <property type="match status" value="1"/>
</dbReference>
<keyword evidence="6" id="KW-1185">Reference proteome</keyword>
<dbReference type="PANTHER" id="PTHR24421">
    <property type="entry name" value="NITRATE/NITRITE SENSOR PROTEIN NARX-RELATED"/>
    <property type="match status" value="1"/>
</dbReference>
<dbReference type="InterPro" id="IPR005467">
    <property type="entry name" value="His_kinase_dom"/>
</dbReference>
<gene>
    <name evidence="5" type="ORF">M2350_000475</name>
</gene>
<dbReference type="SUPFAM" id="SSF55781">
    <property type="entry name" value="GAF domain-like"/>
    <property type="match status" value="2"/>
</dbReference>
<dbReference type="PANTHER" id="PTHR24421:SF59">
    <property type="entry name" value="OXYGEN SENSOR HISTIDINE KINASE NREB"/>
    <property type="match status" value="1"/>
</dbReference>
<name>A0ABT2EJF7_9BACT</name>
<dbReference type="Gene3D" id="3.30.450.40">
    <property type="match status" value="2"/>
</dbReference>
<dbReference type="InterPro" id="IPR036890">
    <property type="entry name" value="HATPase_C_sf"/>
</dbReference>
<dbReference type="InterPro" id="IPR011712">
    <property type="entry name" value="Sig_transdc_His_kin_sub3_dim/P"/>
</dbReference>
<comment type="caution">
    <text evidence="5">The sequence shown here is derived from an EMBL/GenBank/DDBJ whole genome shotgun (WGS) entry which is preliminary data.</text>
</comment>
<dbReference type="GO" id="GO:0016301">
    <property type="term" value="F:kinase activity"/>
    <property type="evidence" value="ECO:0007669"/>
    <property type="project" value="UniProtKB-KW"/>
</dbReference>
<dbReference type="InterPro" id="IPR003018">
    <property type="entry name" value="GAF"/>
</dbReference>
<evidence type="ECO:0000313" key="5">
    <source>
        <dbReference type="EMBL" id="MCS3918078.1"/>
    </source>
</evidence>
<proteinExistence type="predicted"/>
<accession>A0ABT2EJF7</accession>
<dbReference type="Pfam" id="PF13185">
    <property type="entry name" value="GAF_2"/>
    <property type="match status" value="2"/>
</dbReference>
<dbReference type="InterPro" id="IPR003594">
    <property type="entry name" value="HATPase_dom"/>
</dbReference>
<evidence type="ECO:0000313" key="6">
    <source>
        <dbReference type="Proteomes" id="UP001204798"/>
    </source>
</evidence>
<evidence type="ECO:0000256" key="3">
    <source>
        <dbReference type="ARBA" id="ARBA00023012"/>
    </source>
</evidence>
<keyword evidence="2 5" id="KW-0418">Kinase</keyword>
<keyword evidence="3" id="KW-0902">Two-component regulatory system</keyword>
<evidence type="ECO:0000259" key="4">
    <source>
        <dbReference type="PROSITE" id="PS50109"/>
    </source>
</evidence>
<dbReference type="Gene3D" id="3.30.565.10">
    <property type="entry name" value="Histidine kinase-like ATPase, C-terminal domain"/>
    <property type="match status" value="1"/>
</dbReference>
<dbReference type="CDD" id="cd16917">
    <property type="entry name" value="HATPase_UhpB-NarQ-NarX-like"/>
    <property type="match status" value="1"/>
</dbReference>
<dbReference type="InterPro" id="IPR050482">
    <property type="entry name" value="Sensor_HK_TwoCompSys"/>
</dbReference>
<dbReference type="Pfam" id="PF02518">
    <property type="entry name" value="HATPase_c"/>
    <property type="match status" value="1"/>
</dbReference>